<evidence type="ECO:0000256" key="1">
    <source>
        <dbReference type="ARBA" id="ARBA00022723"/>
    </source>
</evidence>
<evidence type="ECO:0000313" key="6">
    <source>
        <dbReference type="EMBL" id="KAJ4461121.1"/>
    </source>
</evidence>
<evidence type="ECO:0000256" key="2">
    <source>
        <dbReference type="ARBA" id="ARBA00022741"/>
    </source>
</evidence>
<dbReference type="PROSITE" id="PS51882">
    <property type="entry name" value="G_ALPHA"/>
    <property type="match status" value="1"/>
</dbReference>
<dbReference type="InterPro" id="IPR001019">
    <property type="entry name" value="Gprotein_alpha_su"/>
</dbReference>
<keyword evidence="4" id="KW-0807">Transducer</keyword>
<keyword evidence="1" id="KW-0479">Metal-binding</keyword>
<evidence type="ECO:0000256" key="3">
    <source>
        <dbReference type="ARBA" id="ARBA00023134"/>
    </source>
</evidence>
<name>A0ABQ8URP4_9EUKA</name>
<organism evidence="6 7">
    <name type="scientific">Paratrimastix pyriformis</name>
    <dbReference type="NCBI Taxonomy" id="342808"/>
    <lineage>
        <taxon>Eukaryota</taxon>
        <taxon>Metamonada</taxon>
        <taxon>Preaxostyla</taxon>
        <taxon>Paratrimastigidae</taxon>
        <taxon>Paratrimastix</taxon>
    </lineage>
</organism>
<dbReference type="PANTHER" id="PTHR10218">
    <property type="entry name" value="GTP-BINDING PROTEIN ALPHA SUBUNIT"/>
    <property type="match status" value="1"/>
</dbReference>
<dbReference type="Proteomes" id="UP001141327">
    <property type="component" value="Unassembled WGS sequence"/>
</dbReference>
<dbReference type="InterPro" id="IPR011025">
    <property type="entry name" value="GproteinA_insert"/>
</dbReference>
<comment type="caution">
    <text evidence="6">The sequence shown here is derived from an EMBL/GenBank/DDBJ whole genome shotgun (WGS) entry which is preliminary data.</text>
</comment>
<dbReference type="InterPro" id="IPR002975">
    <property type="entry name" value="Fungi_Gprotein_alpha"/>
</dbReference>
<dbReference type="PRINTS" id="PR00318">
    <property type="entry name" value="GPROTEINA"/>
</dbReference>
<dbReference type="Gene3D" id="1.10.400.10">
    <property type="entry name" value="GI Alpha 1, domain 2-like"/>
    <property type="match status" value="1"/>
</dbReference>
<dbReference type="EMBL" id="JAPMOS010000009">
    <property type="protein sequence ID" value="KAJ4461121.1"/>
    <property type="molecule type" value="Genomic_DNA"/>
</dbReference>
<dbReference type="Pfam" id="PF00503">
    <property type="entry name" value="G-alpha"/>
    <property type="match status" value="2"/>
</dbReference>
<dbReference type="Gene3D" id="3.40.50.300">
    <property type="entry name" value="P-loop containing nucleotide triphosphate hydrolases"/>
    <property type="match status" value="1"/>
</dbReference>
<accession>A0ABQ8URP4</accession>
<dbReference type="InterPro" id="IPR027417">
    <property type="entry name" value="P-loop_NTPase"/>
</dbReference>
<dbReference type="CDD" id="cd00066">
    <property type="entry name" value="G-alpha"/>
    <property type="match status" value="1"/>
</dbReference>
<gene>
    <name evidence="6" type="ORF">PAPYR_2574</name>
</gene>
<dbReference type="SUPFAM" id="SSF52540">
    <property type="entry name" value="P-loop containing nucleoside triphosphate hydrolases"/>
    <property type="match status" value="1"/>
</dbReference>
<keyword evidence="2" id="KW-0547">Nucleotide-binding</keyword>
<evidence type="ECO:0000256" key="4">
    <source>
        <dbReference type="ARBA" id="ARBA00023224"/>
    </source>
</evidence>
<keyword evidence="3" id="KW-0342">GTP-binding</keyword>
<dbReference type="SUPFAM" id="SSF47895">
    <property type="entry name" value="Transducin (alpha subunit), insertion domain"/>
    <property type="match status" value="1"/>
</dbReference>
<evidence type="ECO:0000256" key="5">
    <source>
        <dbReference type="SAM" id="MobiDB-lite"/>
    </source>
</evidence>
<dbReference type="SMART" id="SM00275">
    <property type="entry name" value="G_alpha"/>
    <property type="match status" value="1"/>
</dbReference>
<protein>
    <submittedName>
        <fullName evidence="6">Guanine nucleotide-binding protein alpha-1 subunit</fullName>
    </submittedName>
</protein>
<dbReference type="PRINTS" id="PR01241">
    <property type="entry name" value="GPROTEINAFNG"/>
</dbReference>
<keyword evidence="7" id="KW-1185">Reference proteome</keyword>
<evidence type="ECO:0000313" key="7">
    <source>
        <dbReference type="Proteomes" id="UP001141327"/>
    </source>
</evidence>
<feature type="region of interest" description="Disordered" evidence="5">
    <location>
        <begin position="1"/>
        <end position="21"/>
    </location>
</feature>
<dbReference type="PANTHER" id="PTHR10218:SF302">
    <property type="entry name" value="GUANINE NUCLEOTIDE-BINDING PROTEIN ALPHA-5 SUBUNIT"/>
    <property type="match status" value="1"/>
</dbReference>
<reference evidence="6" key="1">
    <citation type="journal article" date="2022" name="bioRxiv">
        <title>Genomics of Preaxostyla Flagellates Illuminates Evolutionary Transitions and the Path Towards Mitochondrial Loss.</title>
        <authorList>
            <person name="Novak L.V.F."/>
            <person name="Treitli S.C."/>
            <person name="Pyrih J."/>
            <person name="Halakuc P."/>
            <person name="Pipaliya S.V."/>
            <person name="Vacek V."/>
            <person name="Brzon O."/>
            <person name="Soukal P."/>
            <person name="Eme L."/>
            <person name="Dacks J.B."/>
            <person name="Karnkowska A."/>
            <person name="Elias M."/>
            <person name="Hampl V."/>
        </authorList>
    </citation>
    <scope>NUCLEOTIDE SEQUENCE</scope>
    <source>
        <strain evidence="6">RCP-MX</strain>
    </source>
</reference>
<sequence length="332" mass="37851">MGCGQSTESNNEDGVLKQQSSQIDEALRKERLADQQEQKLILLGAGESGKSTIFKQLKLIHGGGYSARERESFKVIIFSNCIQSMKAMLLAAERFRIPIVVEENKPRCQRIMSLLSADEFNADIAQDMHALWQDPGIQATFARKSEFQLHDNCQYFFNQILQLGAPDYSPTIDDVLHSRVQTSGIREMPFTFGGLRFRGHGPDLLHVPLRVLVEDETTNRMQESLLLFEELCNCKWFRDTSIILFLNKLDLFIDKIKAGADLRVCFPEYRGGNNIDAAKAFIRDRFVELNQSENKQIYPHETCATDTQNIKFVFDAVKDIILQINLRGSGFF</sequence>
<proteinExistence type="predicted"/>